<reference evidence="4 5" key="1">
    <citation type="journal article" date="2017" name="DNA Res.">
        <title>Complete genome sequence and expression profile of the commercial lytic enzyme producer Lysobacter enzymogenes M497-1.</title>
        <authorList>
            <person name="Takami H."/>
            <person name="Toyoda A."/>
            <person name="Uchiyama I."/>
            <person name="Itoh T."/>
            <person name="Takaki Y."/>
            <person name="Arai W."/>
            <person name="Nishi S."/>
            <person name="Kawai M."/>
            <person name="Shinya K."/>
            <person name="Ikeda H."/>
        </authorList>
    </citation>
    <scope>NUCLEOTIDE SEQUENCE [LARGE SCALE GENOMIC DNA]</scope>
    <source>
        <strain evidence="4 5">M497-1</strain>
    </source>
</reference>
<dbReference type="KEGG" id="lem:LEN_3863"/>
<evidence type="ECO:0000256" key="1">
    <source>
        <dbReference type="SAM" id="MobiDB-lite"/>
    </source>
</evidence>
<keyword evidence="4" id="KW-0396">Initiation factor</keyword>
<dbReference type="GO" id="GO:0003743">
    <property type="term" value="F:translation initiation factor activity"/>
    <property type="evidence" value="ECO:0007669"/>
    <property type="project" value="UniProtKB-KW"/>
</dbReference>
<dbReference type="GeneID" id="83066726"/>
<dbReference type="PROSITE" id="PS51257">
    <property type="entry name" value="PROKAR_LIPOPROTEIN"/>
    <property type="match status" value="1"/>
</dbReference>
<dbReference type="EMBL" id="AP014940">
    <property type="protein sequence ID" value="BAV99350.1"/>
    <property type="molecule type" value="Genomic_DNA"/>
</dbReference>
<feature type="signal peptide" evidence="2">
    <location>
        <begin position="1"/>
        <end position="22"/>
    </location>
</feature>
<feature type="compositionally biased region" description="Low complexity" evidence="1">
    <location>
        <begin position="185"/>
        <end position="199"/>
    </location>
</feature>
<dbReference type="RefSeq" id="WP_198419982.1">
    <property type="nucleotide sequence ID" value="NZ_AP014940.1"/>
</dbReference>
<feature type="compositionally biased region" description="Basic and acidic residues" evidence="1">
    <location>
        <begin position="163"/>
        <end position="184"/>
    </location>
</feature>
<dbReference type="Pfam" id="PF08308">
    <property type="entry name" value="PEGA"/>
    <property type="match status" value="1"/>
</dbReference>
<dbReference type="Proteomes" id="UP000218824">
    <property type="component" value="Chromosome"/>
</dbReference>
<evidence type="ECO:0000313" key="5">
    <source>
        <dbReference type="Proteomes" id="UP000218824"/>
    </source>
</evidence>
<dbReference type="AlphaFoldDB" id="A0AAU9AXN4"/>
<evidence type="ECO:0000259" key="3">
    <source>
        <dbReference type="Pfam" id="PF08308"/>
    </source>
</evidence>
<feature type="chain" id="PRO_5043616874" evidence="2">
    <location>
        <begin position="23"/>
        <end position="199"/>
    </location>
</feature>
<protein>
    <submittedName>
        <fullName evidence="4">Translation initiation factor 2 GTPase</fullName>
    </submittedName>
</protein>
<keyword evidence="2" id="KW-0732">Signal</keyword>
<dbReference type="InterPro" id="IPR013229">
    <property type="entry name" value="PEGA"/>
</dbReference>
<gene>
    <name evidence="4" type="ORF">LEN_3863</name>
</gene>
<feature type="domain" description="PEGA" evidence="3">
    <location>
        <begin position="33"/>
        <end position="83"/>
    </location>
</feature>
<feature type="region of interest" description="Disordered" evidence="1">
    <location>
        <begin position="140"/>
        <end position="199"/>
    </location>
</feature>
<proteinExistence type="predicted"/>
<evidence type="ECO:0000313" key="4">
    <source>
        <dbReference type="EMBL" id="BAV99350.1"/>
    </source>
</evidence>
<accession>A0AAU9AXN4</accession>
<organism evidence="4 5">
    <name type="scientific">Lysobacter enzymogenes</name>
    <dbReference type="NCBI Taxonomy" id="69"/>
    <lineage>
        <taxon>Bacteria</taxon>
        <taxon>Pseudomonadati</taxon>
        <taxon>Pseudomonadota</taxon>
        <taxon>Gammaproteobacteria</taxon>
        <taxon>Lysobacterales</taxon>
        <taxon>Lysobacteraceae</taxon>
        <taxon>Lysobacter</taxon>
    </lineage>
</organism>
<name>A0AAU9AXN4_LYSEN</name>
<keyword evidence="4" id="KW-0648">Protein biosynthesis</keyword>
<evidence type="ECO:0000256" key="2">
    <source>
        <dbReference type="SAM" id="SignalP"/>
    </source>
</evidence>
<sequence>MRHMSRRLAPAIGIVLSLAVTGCATITRGSTQALTIDSAPLGATASLSNGERCTTPCTLKLKRKHPVAVEVCKAGYQPVLTQVLSQIAGAGAAGMAGNVLVGGLIGVGVDAATGATKDLTPNPLSVTLVAGEPGCVAPSFPGVPDGGQTPAEYAAQGKKKDKGSKAGKVEKAEAKQDEAKKADVAETAAAAAPAAAGEG</sequence>